<dbReference type="SUPFAM" id="SSF50249">
    <property type="entry name" value="Nucleic acid-binding proteins"/>
    <property type="match status" value="1"/>
</dbReference>
<dbReference type="Gene3D" id="3.30.1490.70">
    <property type="match status" value="1"/>
</dbReference>
<comment type="catalytic activity">
    <reaction evidence="1">
        <text>ATP + (deoxyribonucleotide)n-3'-hydroxyl + 5'-phospho-(deoxyribonucleotide)m = (deoxyribonucleotide)n+m + AMP + diphosphate.</text>
        <dbReference type="EC" id="6.5.1.1"/>
    </reaction>
</comment>
<keyword evidence="3" id="KW-0436">Ligase</keyword>
<feature type="domain" description="ATP-dependent DNA ligase family profile" evidence="2">
    <location>
        <begin position="96"/>
        <end position="206"/>
    </location>
</feature>
<reference evidence="3 4" key="1">
    <citation type="submission" date="2022-09" db="EMBL/GenBank/DDBJ databases">
        <authorList>
            <person name="Han X.L."/>
            <person name="Wang Q."/>
            <person name="Lu T."/>
        </authorList>
    </citation>
    <scope>NUCLEOTIDE SEQUENCE [LARGE SCALE GENOMIC DNA]</scope>
    <source>
        <strain evidence="3 4">WQ 127069</strain>
    </source>
</reference>
<name>A0ABT2UQS1_9BACL</name>
<evidence type="ECO:0000256" key="1">
    <source>
        <dbReference type="ARBA" id="ARBA00034003"/>
    </source>
</evidence>
<organism evidence="3 4">
    <name type="scientific">Paenibacillus baimaensis</name>
    <dbReference type="NCBI Taxonomy" id="2982185"/>
    <lineage>
        <taxon>Bacteria</taxon>
        <taxon>Bacillati</taxon>
        <taxon>Bacillota</taxon>
        <taxon>Bacilli</taxon>
        <taxon>Bacillales</taxon>
        <taxon>Paenibacillaceae</taxon>
        <taxon>Paenibacillus</taxon>
    </lineage>
</organism>
<proteinExistence type="predicted"/>
<dbReference type="PROSITE" id="PS50160">
    <property type="entry name" value="DNA_LIGASE_A3"/>
    <property type="match status" value="1"/>
</dbReference>
<dbReference type="GO" id="GO:0016874">
    <property type="term" value="F:ligase activity"/>
    <property type="evidence" value="ECO:0007669"/>
    <property type="project" value="UniProtKB-KW"/>
</dbReference>
<dbReference type="EMBL" id="JAOQIO010000111">
    <property type="protein sequence ID" value="MCU6797014.1"/>
    <property type="molecule type" value="Genomic_DNA"/>
</dbReference>
<evidence type="ECO:0000313" key="4">
    <source>
        <dbReference type="Proteomes" id="UP001652445"/>
    </source>
</evidence>
<dbReference type="PANTHER" id="PTHR45997:SF1">
    <property type="entry name" value="DNA LIGASE 4"/>
    <property type="match status" value="1"/>
</dbReference>
<accession>A0ABT2UQS1</accession>
<dbReference type="InterPro" id="IPR012310">
    <property type="entry name" value="DNA_ligase_ATP-dep_cent"/>
</dbReference>
<gene>
    <name evidence="3" type="ORF">OB236_33285</name>
</gene>
<protein>
    <submittedName>
        <fullName evidence="3">ATP-dependent DNA ligase</fullName>
    </submittedName>
</protein>
<dbReference type="Pfam" id="PF01068">
    <property type="entry name" value="DNA_ligase_A_M"/>
    <property type="match status" value="1"/>
</dbReference>
<evidence type="ECO:0000313" key="3">
    <source>
        <dbReference type="EMBL" id="MCU6797014.1"/>
    </source>
</evidence>
<dbReference type="Gene3D" id="3.30.470.30">
    <property type="entry name" value="DNA ligase/mRNA capping enzyme"/>
    <property type="match status" value="1"/>
</dbReference>
<keyword evidence="4" id="KW-1185">Reference proteome</keyword>
<sequence length="280" mass="32698">MLLNSREKPFSDQAYLFEPKIDGHRLILSKSGEETRLFTEHQNECTSQYPELWDVPIEGDVVLDGEVCYRDPESEQFNFELVMERLQITNKTKIQAFRNQSPVSYVVWDILVHKGRDLRQLSLMKRRSILESVLLPNDYFSVVNQIEERGEDLYESMVEKSMEGIVAKRKSSVYVSRRSHDWLAIMNYQYTDVYVAGYRKDEFGWLAHVKENGKMRPAGIIEQGVSPSHKKAFDAISKKLENGEDQNFVYLDPRIQVKVQFSSWTRHGMLRAPSFVDFIV</sequence>
<evidence type="ECO:0000259" key="2">
    <source>
        <dbReference type="PROSITE" id="PS50160"/>
    </source>
</evidence>
<dbReference type="InterPro" id="IPR029710">
    <property type="entry name" value="LIG4"/>
</dbReference>
<dbReference type="PANTHER" id="PTHR45997">
    <property type="entry name" value="DNA LIGASE 4"/>
    <property type="match status" value="1"/>
</dbReference>
<dbReference type="InterPro" id="IPR012340">
    <property type="entry name" value="NA-bd_OB-fold"/>
</dbReference>
<comment type="caution">
    <text evidence="3">The sequence shown here is derived from an EMBL/GenBank/DDBJ whole genome shotgun (WGS) entry which is preliminary data.</text>
</comment>
<dbReference type="Proteomes" id="UP001652445">
    <property type="component" value="Unassembled WGS sequence"/>
</dbReference>
<dbReference type="SUPFAM" id="SSF56091">
    <property type="entry name" value="DNA ligase/mRNA capping enzyme, catalytic domain"/>
    <property type="match status" value="1"/>
</dbReference>